<keyword evidence="4" id="KW-1185">Reference proteome</keyword>
<feature type="domain" description="Peptidase M16 C-terminal" evidence="2">
    <location>
        <begin position="6"/>
        <end position="158"/>
    </location>
</feature>
<dbReference type="PANTHER" id="PTHR43690">
    <property type="entry name" value="NARDILYSIN"/>
    <property type="match status" value="1"/>
</dbReference>
<reference evidence="3 4" key="1">
    <citation type="submission" date="2019-10" db="EMBL/GenBank/DDBJ databases">
        <title>Assembly and Annotation for the nematode Trichostrongylus colubriformis.</title>
        <authorList>
            <person name="Martin J."/>
        </authorList>
    </citation>
    <scope>NUCLEOTIDE SEQUENCE [LARGE SCALE GENOMIC DNA]</scope>
    <source>
        <strain evidence="3">G859</strain>
        <tissue evidence="3">Whole worm</tissue>
    </source>
</reference>
<dbReference type="GO" id="GO:0043171">
    <property type="term" value="P:peptide catabolic process"/>
    <property type="evidence" value="ECO:0007669"/>
    <property type="project" value="TreeGrafter"/>
</dbReference>
<dbReference type="GO" id="GO:0005739">
    <property type="term" value="C:mitochondrion"/>
    <property type="evidence" value="ECO:0007669"/>
    <property type="project" value="TreeGrafter"/>
</dbReference>
<dbReference type="InterPro" id="IPR011249">
    <property type="entry name" value="Metalloenz_LuxS/M16"/>
</dbReference>
<dbReference type="Proteomes" id="UP001331761">
    <property type="component" value="Unassembled WGS sequence"/>
</dbReference>
<sequence>MGIEVRKALLDFHEQWYSSNIMSLCIVGSESLDALESLLETLDFVAIKNKNVKRMEWLESPYGREQLGKRIEIVPIEDTRSLSIEFPIPDLRDEYKSEPARYISHLLDHEQKGSLFSELKRLGWVSSLSASTENLARGMSIFRIDITLSTGRIMEIIDMLTPSNMFYLVIAKKYAGQQGNVHEPYYGTEIHIKDIDD</sequence>
<dbReference type="GO" id="GO:0046872">
    <property type="term" value="F:metal ion binding"/>
    <property type="evidence" value="ECO:0007669"/>
    <property type="project" value="UniProtKB-KW"/>
</dbReference>
<keyword evidence="1" id="KW-0479">Metal-binding</keyword>
<evidence type="ECO:0000256" key="1">
    <source>
        <dbReference type="ARBA" id="ARBA00022723"/>
    </source>
</evidence>
<dbReference type="Gene3D" id="3.30.830.10">
    <property type="entry name" value="Metalloenzyme, LuxS/M16 peptidase-like"/>
    <property type="match status" value="2"/>
</dbReference>
<dbReference type="InterPro" id="IPR007863">
    <property type="entry name" value="Peptidase_M16_C"/>
</dbReference>
<feature type="non-terminal residue" evidence="3">
    <location>
        <position position="197"/>
    </location>
</feature>
<gene>
    <name evidence="3" type="ORF">GCK32_016694</name>
</gene>
<dbReference type="EMBL" id="WIXE01005939">
    <property type="protein sequence ID" value="KAK5981740.1"/>
    <property type="molecule type" value="Genomic_DNA"/>
</dbReference>
<comment type="caution">
    <text evidence="3">The sequence shown here is derived from an EMBL/GenBank/DDBJ whole genome shotgun (WGS) entry which is preliminary data.</text>
</comment>
<name>A0AAN8FUD7_TRICO</name>
<evidence type="ECO:0000313" key="3">
    <source>
        <dbReference type="EMBL" id="KAK5981740.1"/>
    </source>
</evidence>
<dbReference type="SUPFAM" id="SSF63411">
    <property type="entry name" value="LuxS/MPP-like metallohydrolase"/>
    <property type="match status" value="2"/>
</dbReference>
<evidence type="ECO:0000313" key="4">
    <source>
        <dbReference type="Proteomes" id="UP001331761"/>
    </source>
</evidence>
<organism evidence="3 4">
    <name type="scientific">Trichostrongylus colubriformis</name>
    <name type="common">Black scour worm</name>
    <dbReference type="NCBI Taxonomy" id="6319"/>
    <lineage>
        <taxon>Eukaryota</taxon>
        <taxon>Metazoa</taxon>
        <taxon>Ecdysozoa</taxon>
        <taxon>Nematoda</taxon>
        <taxon>Chromadorea</taxon>
        <taxon>Rhabditida</taxon>
        <taxon>Rhabditina</taxon>
        <taxon>Rhabditomorpha</taxon>
        <taxon>Strongyloidea</taxon>
        <taxon>Trichostrongylidae</taxon>
        <taxon>Trichostrongylus</taxon>
    </lineage>
</organism>
<evidence type="ECO:0000259" key="2">
    <source>
        <dbReference type="Pfam" id="PF05193"/>
    </source>
</evidence>
<dbReference type="GO" id="GO:0004222">
    <property type="term" value="F:metalloendopeptidase activity"/>
    <property type="evidence" value="ECO:0007669"/>
    <property type="project" value="TreeGrafter"/>
</dbReference>
<dbReference type="GO" id="GO:0005829">
    <property type="term" value="C:cytosol"/>
    <property type="evidence" value="ECO:0007669"/>
    <property type="project" value="TreeGrafter"/>
</dbReference>
<accession>A0AAN8FUD7</accession>
<dbReference type="Pfam" id="PF05193">
    <property type="entry name" value="Peptidase_M16_C"/>
    <property type="match status" value="1"/>
</dbReference>
<dbReference type="PANTHER" id="PTHR43690:SF18">
    <property type="entry name" value="INSULIN-DEGRADING ENZYME-RELATED"/>
    <property type="match status" value="1"/>
</dbReference>
<dbReference type="GO" id="GO:0051603">
    <property type="term" value="P:proteolysis involved in protein catabolic process"/>
    <property type="evidence" value="ECO:0007669"/>
    <property type="project" value="TreeGrafter"/>
</dbReference>
<proteinExistence type="predicted"/>
<protein>
    <submittedName>
        <fullName evidence="3">Insulin-degrading enzyme protein</fullName>
    </submittedName>
</protein>
<dbReference type="AlphaFoldDB" id="A0AAN8FUD7"/>
<dbReference type="InterPro" id="IPR050626">
    <property type="entry name" value="Peptidase_M16"/>
</dbReference>